<evidence type="ECO:0000313" key="5">
    <source>
        <dbReference type="EMBL" id="SDC70606.1"/>
    </source>
</evidence>
<name>A0A1G6NTM5_9BACI</name>
<dbReference type="EMBL" id="FMYM01000013">
    <property type="protein sequence ID" value="SDC70606.1"/>
    <property type="molecule type" value="Genomic_DNA"/>
</dbReference>
<dbReference type="PANTHER" id="PTHR43035">
    <property type="entry name" value="FATTY ACID REPRESSION MUTANT PROTEIN 2-RELATED"/>
    <property type="match status" value="1"/>
</dbReference>
<dbReference type="GO" id="GO:0005737">
    <property type="term" value="C:cytoplasm"/>
    <property type="evidence" value="ECO:0007669"/>
    <property type="project" value="UniProtKB-SubCell"/>
</dbReference>
<dbReference type="InterPro" id="IPR000415">
    <property type="entry name" value="Nitroreductase-like"/>
</dbReference>
<dbReference type="Gene3D" id="3.40.109.10">
    <property type="entry name" value="NADH Oxidase"/>
    <property type="match status" value="1"/>
</dbReference>
<dbReference type="CDD" id="cd02140">
    <property type="entry name" value="Frm2-like"/>
    <property type="match status" value="1"/>
</dbReference>
<reference evidence="6" key="1">
    <citation type="submission" date="2016-09" db="EMBL/GenBank/DDBJ databases">
        <authorList>
            <person name="Varghese N."/>
            <person name="Submissions S."/>
        </authorList>
    </citation>
    <scope>NUCLEOTIDE SEQUENCE [LARGE SCALE GENOMIC DNA]</scope>
    <source>
        <strain evidence="6">25nlg</strain>
    </source>
</reference>
<dbReference type="GO" id="GO:0034599">
    <property type="term" value="P:cellular response to oxidative stress"/>
    <property type="evidence" value="ECO:0007669"/>
    <property type="project" value="InterPro"/>
</dbReference>
<evidence type="ECO:0000259" key="4">
    <source>
        <dbReference type="Pfam" id="PF00881"/>
    </source>
</evidence>
<dbReference type="SUPFAM" id="SSF55469">
    <property type="entry name" value="FMN-dependent nitroreductase-like"/>
    <property type="match status" value="1"/>
</dbReference>
<gene>
    <name evidence="5" type="ORF">SAMN05421737_11351</name>
</gene>
<keyword evidence="3" id="KW-0560">Oxidoreductase</keyword>
<dbReference type="FunFam" id="3.40.109.10:FF:000001">
    <property type="entry name" value="Nitroreductase family"/>
    <property type="match status" value="1"/>
</dbReference>
<evidence type="ECO:0000256" key="3">
    <source>
        <dbReference type="ARBA" id="ARBA00023002"/>
    </source>
</evidence>
<protein>
    <recommendedName>
        <fullName evidence="4">Nitroreductase domain-containing protein</fullName>
    </recommendedName>
</protein>
<sequence>MRTDFYTAIEKRRSYYALGKEAVTSDTRIQEVVEHAVKHVPSAFNSQSTRVCILLGSQHDTLWEMTTNILKETVGPDADFTATQQRMDGFKAAYGTILFFEDEEVVKQLQERFPLYADNFPLWSEQTSGMHQFAIWTGLEAEGYGASLQHYNPLIDVAVAQKWAIPNTWKLRAQMPFGNPLAEPNEKTFQPLDTRVKIYK</sequence>
<comment type="subcellular location">
    <subcellularLocation>
        <location evidence="1">Cytoplasm</location>
    </subcellularLocation>
</comment>
<organism evidence="5 6">
    <name type="scientific">Shouchella lonarensis</name>
    <dbReference type="NCBI Taxonomy" id="1464122"/>
    <lineage>
        <taxon>Bacteria</taxon>
        <taxon>Bacillati</taxon>
        <taxon>Bacillota</taxon>
        <taxon>Bacilli</taxon>
        <taxon>Bacillales</taxon>
        <taxon>Bacillaceae</taxon>
        <taxon>Shouchella</taxon>
    </lineage>
</organism>
<dbReference type="PANTHER" id="PTHR43035:SF1">
    <property type="entry name" value="FATTY ACID REPRESSION MUTANT PROTEIN 2-RELATED"/>
    <property type="match status" value="1"/>
</dbReference>
<accession>A0A1G6NTM5</accession>
<evidence type="ECO:0000256" key="2">
    <source>
        <dbReference type="ARBA" id="ARBA00022490"/>
    </source>
</evidence>
<keyword evidence="2" id="KW-0963">Cytoplasm</keyword>
<dbReference type="OrthoDB" id="9810617at2"/>
<proteinExistence type="predicted"/>
<dbReference type="InterPro" id="IPR033877">
    <property type="entry name" value="Frm2/Hbn1"/>
</dbReference>
<evidence type="ECO:0000256" key="1">
    <source>
        <dbReference type="ARBA" id="ARBA00004496"/>
    </source>
</evidence>
<dbReference type="AlphaFoldDB" id="A0A1G6NTM5"/>
<evidence type="ECO:0000313" key="6">
    <source>
        <dbReference type="Proteomes" id="UP000242662"/>
    </source>
</evidence>
<dbReference type="Proteomes" id="UP000242662">
    <property type="component" value="Unassembled WGS sequence"/>
</dbReference>
<dbReference type="GO" id="GO:0016491">
    <property type="term" value="F:oxidoreductase activity"/>
    <property type="evidence" value="ECO:0007669"/>
    <property type="project" value="UniProtKB-KW"/>
</dbReference>
<feature type="domain" description="Nitroreductase" evidence="4">
    <location>
        <begin position="9"/>
        <end position="178"/>
    </location>
</feature>
<dbReference type="RefSeq" id="WP_090776606.1">
    <property type="nucleotide sequence ID" value="NZ_FMYM01000013.1"/>
</dbReference>
<keyword evidence="6" id="KW-1185">Reference proteome</keyword>
<dbReference type="InterPro" id="IPR029479">
    <property type="entry name" value="Nitroreductase"/>
</dbReference>
<dbReference type="Pfam" id="PF00881">
    <property type="entry name" value="Nitroreductase"/>
    <property type="match status" value="1"/>
</dbReference>